<keyword evidence="3" id="KW-0808">Transferase</keyword>
<evidence type="ECO:0000256" key="2">
    <source>
        <dbReference type="ARBA" id="ARBA00012438"/>
    </source>
</evidence>
<dbReference type="PANTHER" id="PTHR24421:SF10">
    <property type="entry name" value="NITRATE_NITRITE SENSOR PROTEIN NARQ"/>
    <property type="match status" value="1"/>
</dbReference>
<dbReference type="InterPro" id="IPR003594">
    <property type="entry name" value="HATPase_dom"/>
</dbReference>
<evidence type="ECO:0000256" key="6">
    <source>
        <dbReference type="SAM" id="Phobius"/>
    </source>
</evidence>
<reference evidence="8 9" key="1">
    <citation type="journal article" date="2021" name="Microbiol. Spectr.">
        <title>A Single Bacterium Capable of Oxidation and Reduction of Iron at Circumneutral pH.</title>
        <authorList>
            <person name="Kato S."/>
            <person name="Ohkuma M."/>
        </authorList>
    </citation>
    <scope>NUCLEOTIDE SEQUENCE [LARGE SCALE GENOMIC DNA]</scope>
    <source>
        <strain evidence="8 9">MIZ03</strain>
    </source>
</reference>
<keyword evidence="9" id="KW-1185">Reference proteome</keyword>
<dbReference type="RefSeq" id="WP_223903762.1">
    <property type="nucleotide sequence ID" value="NZ_AP024238.1"/>
</dbReference>
<keyword evidence="5" id="KW-0902">Two-component regulatory system</keyword>
<accession>A0ABN6D6S5</accession>
<dbReference type="Gene3D" id="3.30.565.10">
    <property type="entry name" value="Histidine kinase-like ATPase, C-terminal domain"/>
    <property type="match status" value="1"/>
</dbReference>
<dbReference type="PANTHER" id="PTHR24421">
    <property type="entry name" value="NITRATE/NITRITE SENSOR PROTEIN NARX-RELATED"/>
    <property type="match status" value="1"/>
</dbReference>
<feature type="transmembrane region" description="Helical" evidence="6">
    <location>
        <begin position="374"/>
        <end position="398"/>
    </location>
</feature>
<gene>
    <name evidence="8" type="ORF">MIZ03_2626</name>
</gene>
<keyword evidence="6" id="KW-0812">Transmembrane</keyword>
<evidence type="ECO:0000256" key="4">
    <source>
        <dbReference type="ARBA" id="ARBA00022777"/>
    </source>
</evidence>
<proteinExistence type="predicted"/>
<sequence>MPGEVLYANAVRISLHRLASFCILALAVWLGGTPIASASVCDTPTHITQAQREVTLNGRVIDQATVSIPDKLAIAWRREGIKIRYTLDVGECSEAAEQTLWLPRVGGPYQLSMQGHPTLPIHPFIELTRQEQTDLPTLTFNGRSPMLFRIPNGAHQVSVELQTLPYIPTGISRAEHGSFDNMFPKQMQAYSDAAGGMSLVSLVTFVIGIAAIALWRTRKRDLFILWFGYMCLLWGIRGYFYASDLVNLPPLLFEQLNPMTVSLFAVACYRTTLLIFDKDTPKARSGLLGIAVFFVTAFSLSLAIGWGALLIKALSFGFGLLILTLTHITIWRNRSILGSWRTASFMLGFFALEASGIHDVLAVAGQLSADRNSLILHGFTVLLIAYAVICVHFVVLTLNQAEASNELLETRVREKTRALEKSYEKLRSIELIQAQVQERERLLRDMHDGVGAQLMTALRGLERGMLDKEAISHALQDGLDDLRMLMDNADPQATLTNRLAAWRNRWDARLTSLGLQLHWQLSDDIDDIVLPGDTSLQLLRVVQEACTNVIKHANATHIWLTARCTEVPEGPMLYIEVRDNGRGVDATCSSKNGRGKANMHFRAKQIGAYLAIEPPPLPDNGCCVRLWLPWPT</sequence>
<feature type="domain" description="Histidine kinase/HSP90-like ATPase" evidence="7">
    <location>
        <begin position="533"/>
        <end position="632"/>
    </location>
</feature>
<evidence type="ECO:0000256" key="5">
    <source>
        <dbReference type="ARBA" id="ARBA00023012"/>
    </source>
</evidence>
<comment type="catalytic activity">
    <reaction evidence="1">
        <text>ATP + protein L-histidine = ADP + protein N-phospho-L-histidine.</text>
        <dbReference type="EC" id="2.7.13.3"/>
    </reaction>
</comment>
<dbReference type="InterPro" id="IPR036890">
    <property type="entry name" value="HATPase_C_sf"/>
</dbReference>
<dbReference type="Pfam" id="PF02518">
    <property type="entry name" value="HATPase_c"/>
    <property type="match status" value="1"/>
</dbReference>
<protein>
    <recommendedName>
        <fullName evidence="2">histidine kinase</fullName>
        <ecNumber evidence="2">2.7.13.3</ecNumber>
    </recommendedName>
</protein>
<dbReference type="Proteomes" id="UP000824366">
    <property type="component" value="Chromosome"/>
</dbReference>
<evidence type="ECO:0000313" key="8">
    <source>
        <dbReference type="EMBL" id="BCO27737.1"/>
    </source>
</evidence>
<evidence type="ECO:0000259" key="7">
    <source>
        <dbReference type="SMART" id="SM00387"/>
    </source>
</evidence>
<feature type="transmembrane region" description="Helical" evidence="6">
    <location>
        <begin position="222"/>
        <end position="240"/>
    </location>
</feature>
<dbReference type="SMART" id="SM00387">
    <property type="entry name" value="HATPase_c"/>
    <property type="match status" value="1"/>
</dbReference>
<dbReference type="CDD" id="cd16917">
    <property type="entry name" value="HATPase_UhpB-NarQ-NarX-like"/>
    <property type="match status" value="1"/>
</dbReference>
<feature type="transmembrane region" description="Helical" evidence="6">
    <location>
        <begin position="260"/>
        <end position="276"/>
    </location>
</feature>
<keyword evidence="6" id="KW-0472">Membrane</keyword>
<dbReference type="EC" id="2.7.13.3" evidence="2"/>
<dbReference type="SUPFAM" id="SSF55874">
    <property type="entry name" value="ATPase domain of HSP90 chaperone/DNA topoisomerase II/histidine kinase"/>
    <property type="match status" value="1"/>
</dbReference>
<evidence type="ECO:0000313" key="9">
    <source>
        <dbReference type="Proteomes" id="UP000824366"/>
    </source>
</evidence>
<evidence type="ECO:0000256" key="1">
    <source>
        <dbReference type="ARBA" id="ARBA00000085"/>
    </source>
</evidence>
<feature type="transmembrane region" description="Helical" evidence="6">
    <location>
        <begin position="288"/>
        <end position="307"/>
    </location>
</feature>
<dbReference type="EMBL" id="AP024238">
    <property type="protein sequence ID" value="BCO27737.1"/>
    <property type="molecule type" value="Genomic_DNA"/>
</dbReference>
<name>A0ABN6D6S5_9BURK</name>
<evidence type="ECO:0000256" key="3">
    <source>
        <dbReference type="ARBA" id="ARBA00022679"/>
    </source>
</evidence>
<keyword evidence="6" id="KW-1133">Transmembrane helix</keyword>
<feature type="transmembrane region" description="Helical" evidence="6">
    <location>
        <begin position="193"/>
        <end position="215"/>
    </location>
</feature>
<feature type="transmembrane region" description="Helical" evidence="6">
    <location>
        <begin position="343"/>
        <end position="368"/>
    </location>
</feature>
<organism evidence="8 9">
    <name type="scientific">Rhodoferax lithotrophicus</name>
    <dbReference type="NCBI Taxonomy" id="2798804"/>
    <lineage>
        <taxon>Bacteria</taxon>
        <taxon>Pseudomonadati</taxon>
        <taxon>Pseudomonadota</taxon>
        <taxon>Betaproteobacteria</taxon>
        <taxon>Burkholderiales</taxon>
        <taxon>Comamonadaceae</taxon>
        <taxon>Rhodoferax</taxon>
    </lineage>
</organism>
<feature type="transmembrane region" description="Helical" evidence="6">
    <location>
        <begin position="313"/>
        <end position="331"/>
    </location>
</feature>
<dbReference type="InterPro" id="IPR050482">
    <property type="entry name" value="Sensor_HK_TwoCompSys"/>
</dbReference>
<keyword evidence="4" id="KW-0418">Kinase</keyword>